<dbReference type="PATRIC" id="fig|1348973.3.peg.2583"/>
<dbReference type="RefSeq" id="WP_003329363.1">
    <property type="nucleotide sequence ID" value="NZ_JJRY01000009.1"/>
</dbReference>
<dbReference type="AlphaFoldDB" id="A0A072NKP1"/>
<dbReference type="EMBL" id="JJRY01000009">
    <property type="protein sequence ID" value="KEF38244.1"/>
    <property type="molecule type" value="Genomic_DNA"/>
</dbReference>
<gene>
    <name evidence="1" type="ORF">M670_02666</name>
</gene>
<organism evidence="1 2">
    <name type="scientific">Schinkia azotoformans MEV2011</name>
    <dbReference type="NCBI Taxonomy" id="1348973"/>
    <lineage>
        <taxon>Bacteria</taxon>
        <taxon>Bacillati</taxon>
        <taxon>Bacillota</taxon>
        <taxon>Bacilli</taxon>
        <taxon>Bacillales</taxon>
        <taxon>Bacillaceae</taxon>
        <taxon>Calidifontibacillus/Schinkia group</taxon>
        <taxon>Schinkia</taxon>
    </lineage>
</organism>
<reference evidence="1 2" key="1">
    <citation type="submission" date="2014-04" db="EMBL/GenBank/DDBJ databases">
        <title>Draft genome sequence of Bacillus azotoformans MEV2011, a (co-) denitrifying strain unable to grow in the presence of oxygen.</title>
        <authorList>
            <person name="Nielsen M."/>
            <person name="Schreiber L."/>
            <person name="Finster K."/>
            <person name="Schramm A."/>
        </authorList>
    </citation>
    <scope>NUCLEOTIDE SEQUENCE [LARGE SCALE GENOMIC DNA]</scope>
    <source>
        <strain evidence="1 2">MEV2011</strain>
    </source>
</reference>
<name>A0A072NKP1_SCHAZ</name>
<sequence length="74" mass="8380">MKYKSNKKRDNFVEPEVTSDTILTSGISLGVDTDITDPSGKDYISGESVNEHRIIEQANEYIAEEEVKQQFNNL</sequence>
<proteinExistence type="predicted"/>
<accession>A0A072NKP1</accession>
<comment type="caution">
    <text evidence="1">The sequence shown here is derived from an EMBL/GenBank/DDBJ whole genome shotgun (WGS) entry which is preliminary data.</text>
</comment>
<dbReference type="Proteomes" id="UP000027936">
    <property type="component" value="Unassembled WGS sequence"/>
</dbReference>
<dbReference type="OrthoDB" id="2924022at2"/>
<evidence type="ECO:0000313" key="1">
    <source>
        <dbReference type="EMBL" id="KEF38244.1"/>
    </source>
</evidence>
<evidence type="ECO:0000313" key="2">
    <source>
        <dbReference type="Proteomes" id="UP000027936"/>
    </source>
</evidence>
<protein>
    <submittedName>
        <fullName evidence="1">Uncharacterized protein</fullName>
    </submittedName>
</protein>